<evidence type="ECO:0000313" key="1">
    <source>
        <dbReference type="EMBL" id="CEG42833.1"/>
    </source>
</evidence>
<dbReference type="EMBL" id="CCYD01000645">
    <property type="protein sequence ID" value="CEG42833.1"/>
    <property type="molecule type" value="Genomic_DNA"/>
</dbReference>
<organism evidence="1 2">
    <name type="scientific">Plasmopara halstedii</name>
    <name type="common">Downy mildew of sunflower</name>
    <dbReference type="NCBI Taxonomy" id="4781"/>
    <lineage>
        <taxon>Eukaryota</taxon>
        <taxon>Sar</taxon>
        <taxon>Stramenopiles</taxon>
        <taxon>Oomycota</taxon>
        <taxon>Peronosporomycetes</taxon>
        <taxon>Peronosporales</taxon>
        <taxon>Peronosporaceae</taxon>
        <taxon>Plasmopara</taxon>
    </lineage>
</organism>
<dbReference type="Proteomes" id="UP000054928">
    <property type="component" value="Unassembled WGS sequence"/>
</dbReference>
<evidence type="ECO:0000313" key="2">
    <source>
        <dbReference type="Proteomes" id="UP000054928"/>
    </source>
</evidence>
<sequence length="83" mass="9484">MGDIYMPRPQGPEVKMKDATHVLDWIATYSCLQKLPRNILQRSVTGVVVEQDANINYDGSSKAKTKAKTYYWEHSTSLYFARA</sequence>
<dbReference type="GeneID" id="36408130"/>
<accession>A0A0P1AN51</accession>
<dbReference type="RefSeq" id="XP_024579202.1">
    <property type="nucleotide sequence ID" value="XM_024728756.1"/>
</dbReference>
<keyword evidence="2" id="KW-1185">Reference proteome</keyword>
<protein>
    <submittedName>
        <fullName evidence="1">Uncharacterized protein</fullName>
    </submittedName>
</protein>
<proteinExistence type="predicted"/>
<reference evidence="2" key="1">
    <citation type="submission" date="2014-09" db="EMBL/GenBank/DDBJ databases">
        <authorList>
            <person name="Sharma Rahul"/>
            <person name="Thines Marco"/>
        </authorList>
    </citation>
    <scope>NUCLEOTIDE SEQUENCE [LARGE SCALE GENOMIC DNA]</scope>
</reference>
<dbReference type="AlphaFoldDB" id="A0A0P1AN51"/>
<name>A0A0P1AN51_PLAHL</name>